<evidence type="ECO:0000313" key="6">
    <source>
        <dbReference type="Proteomes" id="UP001595821"/>
    </source>
</evidence>
<dbReference type="Gene3D" id="3.90.780.10">
    <property type="entry name" value="5'-Nucleotidase, C-terminal domain"/>
    <property type="match status" value="1"/>
</dbReference>
<dbReference type="AlphaFoldDB" id="A0ABD5NZM2"/>
<reference evidence="5 6" key="1">
    <citation type="journal article" date="2014" name="Int. J. Syst. Evol. Microbiol.">
        <title>Complete genome sequence of Corynebacterium casei LMG S-19264T (=DSM 44701T), isolated from a smear-ripened cheese.</title>
        <authorList>
            <consortium name="US DOE Joint Genome Institute (JGI-PGF)"/>
            <person name="Walter F."/>
            <person name="Albersmeier A."/>
            <person name="Kalinowski J."/>
            <person name="Ruckert C."/>
        </authorList>
    </citation>
    <scope>NUCLEOTIDE SEQUENCE [LARGE SCALE GENOMIC DNA]</scope>
    <source>
        <strain evidence="5 6">IBRC-M 10912</strain>
    </source>
</reference>
<keyword evidence="1" id="KW-0732">Signal</keyword>
<dbReference type="GeneID" id="71853861"/>
<comment type="caution">
    <text evidence="5">The sequence shown here is derived from an EMBL/GenBank/DDBJ whole genome shotgun (WGS) entry which is preliminary data.</text>
</comment>
<dbReference type="EMBL" id="JBHSDJ010000029">
    <property type="protein sequence ID" value="MFC4247216.1"/>
    <property type="molecule type" value="Genomic_DNA"/>
</dbReference>
<sequence>MPLDTDSMGDWRRLDDTVSADPDGEPDVTFMHVSDLHGQMTEGHQVYYNNPKSRPDFEFDGEDKVIRKGGGIPRLAAKLEEVRDAYDDDVVTLMSGDTFHGTAVTTYTNGKSMLEPVNEHLRPDFYVPGNWDYSNEAVEDGNMVDIMESLDATVLANNLLEWDTEDLIFDPYSLTEVNGLTVGVVGMTNVYVDRMMPLFYTDKYKFAKHPSLLEEYASMARDDGADIVVAVSEIGLQWKVQAAKDIDNIDVMFSAHTHEYTHEPIVVEDTNTLVVESGMGDGLGRVDIRIRDGEPEFRHNLYCLVEGHEYTPEPDPAAERTVEEIREPFLAEDVHFERGNGTLDRPIDTVVGETKKPLYRQSFLESAWNTMYNDALKEYLDADLAISHGFRYGAAIPEGEITIGDLYTFFPMTAPVAKGDAYGQQIMNHMEEFLIDNFTPYVYDQEDGRVRNYSSNVEVTIDPTAKRGRRLVEMTVDGEPMDPDESYTVATLRRPGDPKRDLGNCGFPFRNVEIEQGTIPVDVLVDYLENNSPVDYEVMDLVQTPEDGGDVQNTPADGPYPHIQPGVDYANGEEYTETYLIPQGNVYQEDARNRKR</sequence>
<evidence type="ECO:0000259" key="4">
    <source>
        <dbReference type="Pfam" id="PF02872"/>
    </source>
</evidence>
<dbReference type="Gene3D" id="3.60.21.10">
    <property type="match status" value="1"/>
</dbReference>
<dbReference type="InterPro" id="IPR008334">
    <property type="entry name" value="5'-Nucleotdase_C"/>
</dbReference>
<feature type="region of interest" description="Disordered" evidence="2">
    <location>
        <begin position="1"/>
        <end position="26"/>
    </location>
</feature>
<accession>A0ABD5NZM2</accession>
<dbReference type="Proteomes" id="UP001595821">
    <property type="component" value="Unassembled WGS sequence"/>
</dbReference>
<organism evidence="5 6">
    <name type="scientific">Natribaculum luteum</name>
    <dbReference type="NCBI Taxonomy" id="1586232"/>
    <lineage>
        <taxon>Archaea</taxon>
        <taxon>Methanobacteriati</taxon>
        <taxon>Methanobacteriota</taxon>
        <taxon>Stenosarchaea group</taxon>
        <taxon>Halobacteria</taxon>
        <taxon>Halobacteriales</taxon>
        <taxon>Natrialbaceae</taxon>
        <taxon>Natribaculum</taxon>
    </lineage>
</organism>
<dbReference type="PRINTS" id="PR01607">
    <property type="entry name" value="APYRASEFAMLY"/>
</dbReference>
<dbReference type="InterPro" id="IPR006179">
    <property type="entry name" value="5_nucleotidase/apyrase"/>
</dbReference>
<dbReference type="Pfam" id="PF02872">
    <property type="entry name" value="5_nucleotid_C"/>
    <property type="match status" value="1"/>
</dbReference>
<feature type="domain" description="Calcineurin-like phosphoesterase" evidence="3">
    <location>
        <begin position="29"/>
        <end position="260"/>
    </location>
</feature>
<evidence type="ECO:0000256" key="2">
    <source>
        <dbReference type="SAM" id="MobiDB-lite"/>
    </source>
</evidence>
<dbReference type="InterPro" id="IPR029052">
    <property type="entry name" value="Metallo-depent_PP-like"/>
</dbReference>
<protein>
    <submittedName>
        <fullName evidence="5">Bifunctional metallophosphatase/5'-nucleotidase</fullName>
    </submittedName>
</protein>
<dbReference type="Pfam" id="PF00149">
    <property type="entry name" value="Metallophos"/>
    <property type="match status" value="1"/>
</dbReference>
<feature type="domain" description="5'-Nucleotidase C-terminal" evidence="4">
    <location>
        <begin position="350"/>
        <end position="491"/>
    </location>
</feature>
<dbReference type="PANTHER" id="PTHR11575">
    <property type="entry name" value="5'-NUCLEOTIDASE-RELATED"/>
    <property type="match status" value="1"/>
</dbReference>
<name>A0ABD5NZM2_9EURY</name>
<dbReference type="InterPro" id="IPR036907">
    <property type="entry name" value="5'-Nucleotdase_C_sf"/>
</dbReference>
<evidence type="ECO:0000313" key="5">
    <source>
        <dbReference type="EMBL" id="MFC4247216.1"/>
    </source>
</evidence>
<gene>
    <name evidence="5" type="ORF">ACFOZ7_09435</name>
</gene>
<dbReference type="SUPFAM" id="SSF55816">
    <property type="entry name" value="5'-nucleotidase (syn. UDP-sugar hydrolase), C-terminal domain"/>
    <property type="match status" value="1"/>
</dbReference>
<evidence type="ECO:0000256" key="1">
    <source>
        <dbReference type="ARBA" id="ARBA00022729"/>
    </source>
</evidence>
<evidence type="ECO:0000259" key="3">
    <source>
        <dbReference type="Pfam" id="PF00149"/>
    </source>
</evidence>
<dbReference type="RefSeq" id="WP_246974658.1">
    <property type="nucleotide sequence ID" value="NZ_CP095397.1"/>
</dbReference>
<dbReference type="SUPFAM" id="SSF56300">
    <property type="entry name" value="Metallo-dependent phosphatases"/>
    <property type="match status" value="1"/>
</dbReference>
<proteinExistence type="predicted"/>
<dbReference type="InterPro" id="IPR004843">
    <property type="entry name" value="Calcineurin-like_PHP"/>
</dbReference>
<dbReference type="PANTHER" id="PTHR11575:SF24">
    <property type="entry name" value="5'-NUCLEOTIDASE"/>
    <property type="match status" value="1"/>
</dbReference>